<reference evidence="1" key="1">
    <citation type="submission" date="2021-04" db="EMBL/GenBank/DDBJ databases">
        <title>Dactylosporangium aurantiacum NRRL B-8018 full assembly.</title>
        <authorList>
            <person name="Hartkoorn R.C."/>
            <person name="Beaudoing E."/>
            <person name="Hot D."/>
        </authorList>
    </citation>
    <scope>NUCLEOTIDE SEQUENCE</scope>
    <source>
        <strain evidence="1">NRRL B-8018</strain>
    </source>
</reference>
<dbReference type="InterPro" id="IPR012349">
    <property type="entry name" value="Split_barrel_FMN-bd"/>
</dbReference>
<dbReference type="AlphaFoldDB" id="A0A9Q9ILR8"/>
<evidence type="ECO:0000313" key="2">
    <source>
        <dbReference type="Proteomes" id="UP001058003"/>
    </source>
</evidence>
<name>A0A9Q9ILR8_9ACTN</name>
<gene>
    <name evidence="1" type="ORF">Daura_18050</name>
</gene>
<sequence>MTHQRGNRTVLRLLASPAHALLSGRVCELAYTGAVTGARHALPVQYAQDRDRVVVMAGRAATKRWWRNFTGVGRGATVTIRRHPYDAHAVALAPGDPGYDDALTVYRRRQPAPRDADHRLVAIRLLGG</sequence>
<evidence type="ECO:0008006" key="3">
    <source>
        <dbReference type="Google" id="ProtNLM"/>
    </source>
</evidence>
<dbReference type="OrthoDB" id="3292498at2"/>
<dbReference type="RefSeq" id="WP_033360048.1">
    <property type="nucleotide sequence ID" value="NZ_CP073767.1"/>
</dbReference>
<evidence type="ECO:0000313" key="1">
    <source>
        <dbReference type="EMBL" id="UWZ57901.1"/>
    </source>
</evidence>
<accession>A0A9Q9ILR8</accession>
<protein>
    <recommendedName>
        <fullName evidence="3">Nitroreductase family deazaflavin-dependent oxidoreductase</fullName>
    </recommendedName>
</protein>
<dbReference type="KEGG" id="daur:Daura_18050"/>
<dbReference type="Gene3D" id="2.30.110.10">
    <property type="entry name" value="Electron Transport, Fmn-binding Protein, Chain A"/>
    <property type="match status" value="1"/>
</dbReference>
<dbReference type="Proteomes" id="UP001058003">
    <property type="component" value="Chromosome"/>
</dbReference>
<dbReference type="EMBL" id="CP073767">
    <property type="protein sequence ID" value="UWZ57901.1"/>
    <property type="molecule type" value="Genomic_DNA"/>
</dbReference>
<keyword evidence="2" id="KW-1185">Reference proteome</keyword>
<proteinExistence type="predicted"/>
<organism evidence="1 2">
    <name type="scientific">Dactylosporangium aurantiacum</name>
    <dbReference type="NCBI Taxonomy" id="35754"/>
    <lineage>
        <taxon>Bacteria</taxon>
        <taxon>Bacillati</taxon>
        <taxon>Actinomycetota</taxon>
        <taxon>Actinomycetes</taxon>
        <taxon>Micromonosporales</taxon>
        <taxon>Micromonosporaceae</taxon>
        <taxon>Dactylosporangium</taxon>
    </lineage>
</organism>